<reference evidence="1" key="1">
    <citation type="journal article" date="2023" name="Mol. Phylogenet. Evol.">
        <title>Genome-scale phylogeny and comparative genomics of the fungal order Sordariales.</title>
        <authorList>
            <person name="Hensen N."/>
            <person name="Bonometti L."/>
            <person name="Westerberg I."/>
            <person name="Brannstrom I.O."/>
            <person name="Guillou S."/>
            <person name="Cros-Aarteil S."/>
            <person name="Calhoun S."/>
            <person name="Haridas S."/>
            <person name="Kuo A."/>
            <person name="Mondo S."/>
            <person name="Pangilinan J."/>
            <person name="Riley R."/>
            <person name="LaButti K."/>
            <person name="Andreopoulos B."/>
            <person name="Lipzen A."/>
            <person name="Chen C."/>
            <person name="Yan M."/>
            <person name="Daum C."/>
            <person name="Ng V."/>
            <person name="Clum A."/>
            <person name="Steindorff A."/>
            <person name="Ohm R.A."/>
            <person name="Martin F."/>
            <person name="Silar P."/>
            <person name="Natvig D.O."/>
            <person name="Lalanne C."/>
            <person name="Gautier V."/>
            <person name="Ament-Velasquez S.L."/>
            <person name="Kruys A."/>
            <person name="Hutchinson M.I."/>
            <person name="Powell A.J."/>
            <person name="Barry K."/>
            <person name="Miller A.N."/>
            <person name="Grigoriev I.V."/>
            <person name="Debuchy R."/>
            <person name="Gladieux P."/>
            <person name="Hiltunen Thoren M."/>
            <person name="Johannesson H."/>
        </authorList>
    </citation>
    <scope>NUCLEOTIDE SEQUENCE</scope>
    <source>
        <strain evidence="1">FGSC 1904</strain>
    </source>
</reference>
<dbReference type="Proteomes" id="UP001281003">
    <property type="component" value="Unassembled WGS sequence"/>
</dbReference>
<proteinExistence type="predicted"/>
<sequence length="256" mass="30524">MMETNILNHILTLPEKATSSFLLKVQIQALASLAGTCKMIRLEFLSEFFCQSQIYPRHESFSPQRDCGCYIKHYQRGLDMLIMNPLLAKDTTNVYWAMLLQEDLSDHKWTHQRGVRFYEPDFIKVYEKRPWPLDTVSFVMGLPNLTTLHIDVEFVKDWGHLKEWSWKKGFILELWRRPTMKKMTLRLTFMGAHKAVKKAFKSRFVRRGRPESRLTRGNILNYLLTLPEDYYKDVPSGVIQRHFGYMNPRWPRLERF</sequence>
<reference evidence="1" key="2">
    <citation type="submission" date="2023-07" db="EMBL/GenBank/DDBJ databases">
        <authorList>
            <consortium name="Lawrence Berkeley National Laboratory"/>
            <person name="Haridas S."/>
            <person name="Hensen N."/>
            <person name="Bonometti L."/>
            <person name="Westerberg I."/>
            <person name="Brannstrom I.O."/>
            <person name="Guillou S."/>
            <person name="Cros-Aarteil S."/>
            <person name="Calhoun S."/>
            <person name="Kuo A."/>
            <person name="Mondo S."/>
            <person name="Pangilinan J."/>
            <person name="Riley R."/>
            <person name="LaButti K."/>
            <person name="Andreopoulos B."/>
            <person name="Lipzen A."/>
            <person name="Chen C."/>
            <person name="Yanf M."/>
            <person name="Daum C."/>
            <person name="Ng V."/>
            <person name="Clum A."/>
            <person name="Steindorff A."/>
            <person name="Ohm R."/>
            <person name="Martin F."/>
            <person name="Silar P."/>
            <person name="Natvig D."/>
            <person name="Lalanne C."/>
            <person name="Gautier V."/>
            <person name="Ament-velasquez S.L."/>
            <person name="Kruys A."/>
            <person name="Hutchinson M.I."/>
            <person name="Powell A.J."/>
            <person name="Barry K."/>
            <person name="Miller A.N."/>
            <person name="Grigoriev I.V."/>
            <person name="Debuchy R."/>
            <person name="Gladieux P."/>
            <person name="Thoren M.H."/>
            <person name="Johannesson H."/>
        </authorList>
    </citation>
    <scope>NUCLEOTIDE SEQUENCE</scope>
    <source>
        <strain evidence="1">FGSC 1904</strain>
    </source>
</reference>
<gene>
    <name evidence="1" type="ORF">B0T20DRAFT_453317</name>
</gene>
<protein>
    <submittedName>
        <fullName evidence="1">Uncharacterized protein</fullName>
    </submittedName>
</protein>
<comment type="caution">
    <text evidence="1">The sequence shown here is derived from an EMBL/GenBank/DDBJ whole genome shotgun (WGS) entry which is preliminary data.</text>
</comment>
<evidence type="ECO:0000313" key="1">
    <source>
        <dbReference type="EMBL" id="KAK3398585.1"/>
    </source>
</evidence>
<organism evidence="1 2">
    <name type="scientific">Sordaria brevicollis</name>
    <dbReference type="NCBI Taxonomy" id="83679"/>
    <lineage>
        <taxon>Eukaryota</taxon>
        <taxon>Fungi</taxon>
        <taxon>Dikarya</taxon>
        <taxon>Ascomycota</taxon>
        <taxon>Pezizomycotina</taxon>
        <taxon>Sordariomycetes</taxon>
        <taxon>Sordariomycetidae</taxon>
        <taxon>Sordariales</taxon>
        <taxon>Sordariaceae</taxon>
        <taxon>Sordaria</taxon>
    </lineage>
</organism>
<keyword evidence="2" id="KW-1185">Reference proteome</keyword>
<accession>A0AAE0PES2</accession>
<name>A0AAE0PES2_SORBR</name>
<evidence type="ECO:0000313" key="2">
    <source>
        <dbReference type="Proteomes" id="UP001281003"/>
    </source>
</evidence>
<dbReference type="AlphaFoldDB" id="A0AAE0PES2"/>
<dbReference type="EMBL" id="JAUTDP010000006">
    <property type="protein sequence ID" value="KAK3398585.1"/>
    <property type="molecule type" value="Genomic_DNA"/>
</dbReference>